<reference evidence="2" key="2">
    <citation type="submission" date="2022-01" db="EMBL/GenBank/DDBJ databases">
        <authorList>
            <person name="Yamashiro T."/>
            <person name="Shiraishi A."/>
            <person name="Satake H."/>
            <person name="Nakayama K."/>
        </authorList>
    </citation>
    <scope>NUCLEOTIDE SEQUENCE</scope>
</reference>
<name>A0ABQ5HAT4_9ASTR</name>
<sequence>MYIVRASDVTGSCSEENDKSLSKTDTYCEGLDKVGLNSFGPANMDLKIIMSDTTTKDYCHGFTTGTKDLKHNLSRLNLKWCRRAAFYEFIEEDSEYSNEDDDCEEDYDFDQNSRSQGRLSAQF</sequence>
<feature type="region of interest" description="Disordered" evidence="1">
    <location>
        <begin position="93"/>
        <end position="123"/>
    </location>
</feature>
<keyword evidence="3" id="KW-1185">Reference proteome</keyword>
<reference evidence="2" key="1">
    <citation type="journal article" date="2022" name="Int. J. Mol. Sci.">
        <title>Draft Genome of Tanacetum Coccineum: Genomic Comparison of Closely Related Tanacetum-Family Plants.</title>
        <authorList>
            <person name="Yamashiro T."/>
            <person name="Shiraishi A."/>
            <person name="Nakayama K."/>
            <person name="Satake H."/>
        </authorList>
    </citation>
    <scope>NUCLEOTIDE SEQUENCE</scope>
</reference>
<evidence type="ECO:0000313" key="2">
    <source>
        <dbReference type="EMBL" id="GJT85008.1"/>
    </source>
</evidence>
<evidence type="ECO:0000313" key="3">
    <source>
        <dbReference type="Proteomes" id="UP001151760"/>
    </source>
</evidence>
<accession>A0ABQ5HAT4</accession>
<dbReference type="EMBL" id="BQNB010019410">
    <property type="protein sequence ID" value="GJT85008.1"/>
    <property type="molecule type" value="Genomic_DNA"/>
</dbReference>
<feature type="compositionally biased region" description="Polar residues" evidence="1">
    <location>
        <begin position="110"/>
        <end position="123"/>
    </location>
</feature>
<protein>
    <submittedName>
        <fullName evidence="2">Uncharacterized protein</fullName>
    </submittedName>
</protein>
<organism evidence="2 3">
    <name type="scientific">Tanacetum coccineum</name>
    <dbReference type="NCBI Taxonomy" id="301880"/>
    <lineage>
        <taxon>Eukaryota</taxon>
        <taxon>Viridiplantae</taxon>
        <taxon>Streptophyta</taxon>
        <taxon>Embryophyta</taxon>
        <taxon>Tracheophyta</taxon>
        <taxon>Spermatophyta</taxon>
        <taxon>Magnoliopsida</taxon>
        <taxon>eudicotyledons</taxon>
        <taxon>Gunneridae</taxon>
        <taxon>Pentapetalae</taxon>
        <taxon>asterids</taxon>
        <taxon>campanulids</taxon>
        <taxon>Asterales</taxon>
        <taxon>Asteraceae</taxon>
        <taxon>Asteroideae</taxon>
        <taxon>Anthemideae</taxon>
        <taxon>Anthemidinae</taxon>
        <taxon>Tanacetum</taxon>
    </lineage>
</organism>
<proteinExistence type="predicted"/>
<dbReference type="Proteomes" id="UP001151760">
    <property type="component" value="Unassembled WGS sequence"/>
</dbReference>
<evidence type="ECO:0000256" key="1">
    <source>
        <dbReference type="SAM" id="MobiDB-lite"/>
    </source>
</evidence>
<comment type="caution">
    <text evidence="2">The sequence shown here is derived from an EMBL/GenBank/DDBJ whole genome shotgun (WGS) entry which is preliminary data.</text>
</comment>
<feature type="compositionally biased region" description="Acidic residues" evidence="1">
    <location>
        <begin position="93"/>
        <end position="109"/>
    </location>
</feature>
<gene>
    <name evidence="2" type="ORF">Tco_1066725</name>
</gene>